<dbReference type="Proteomes" id="UP000192578">
    <property type="component" value="Unassembled WGS sequence"/>
</dbReference>
<keyword evidence="2" id="KW-0808">Transferase</keyword>
<dbReference type="Gene3D" id="3.40.30.10">
    <property type="entry name" value="Glutaredoxin"/>
    <property type="match status" value="1"/>
</dbReference>
<dbReference type="SUPFAM" id="SSF47616">
    <property type="entry name" value="GST C-terminal domain-like"/>
    <property type="match status" value="1"/>
</dbReference>
<keyword evidence="8" id="KW-1185">Reference proteome</keyword>
<dbReference type="OrthoDB" id="414243at2759"/>
<accession>A0A1W0WEC0</accession>
<dbReference type="Pfam" id="PF13409">
    <property type="entry name" value="GST_N_2"/>
    <property type="match status" value="1"/>
</dbReference>
<evidence type="ECO:0000256" key="2">
    <source>
        <dbReference type="ARBA" id="ARBA00022679"/>
    </source>
</evidence>
<evidence type="ECO:0000256" key="3">
    <source>
        <dbReference type="ARBA" id="ARBA00038317"/>
    </source>
</evidence>
<organism evidence="7 8">
    <name type="scientific">Hypsibius exemplaris</name>
    <name type="common">Freshwater tardigrade</name>
    <dbReference type="NCBI Taxonomy" id="2072580"/>
    <lineage>
        <taxon>Eukaryota</taxon>
        <taxon>Metazoa</taxon>
        <taxon>Ecdysozoa</taxon>
        <taxon>Tardigrada</taxon>
        <taxon>Eutardigrada</taxon>
        <taxon>Parachela</taxon>
        <taxon>Hypsibioidea</taxon>
        <taxon>Hypsibiidae</taxon>
        <taxon>Hypsibius</taxon>
    </lineage>
</organism>
<dbReference type="InterPro" id="IPR004045">
    <property type="entry name" value="Glutathione_S-Trfase_N"/>
</dbReference>
<dbReference type="PANTHER" id="PTHR11571:SF224">
    <property type="entry name" value="HEMATOPOIETIC PROSTAGLANDIN D SYNTHASE"/>
    <property type="match status" value="1"/>
</dbReference>
<evidence type="ECO:0000259" key="6">
    <source>
        <dbReference type="PROSITE" id="PS50405"/>
    </source>
</evidence>
<dbReference type="EC" id="2.5.1.18" evidence="1"/>
<dbReference type="PROSITE" id="PS50405">
    <property type="entry name" value="GST_CTER"/>
    <property type="match status" value="1"/>
</dbReference>
<dbReference type="GO" id="GO:0006749">
    <property type="term" value="P:glutathione metabolic process"/>
    <property type="evidence" value="ECO:0007669"/>
    <property type="project" value="TreeGrafter"/>
</dbReference>
<dbReference type="Gene3D" id="1.20.1050.10">
    <property type="match status" value="1"/>
</dbReference>
<evidence type="ECO:0000313" key="8">
    <source>
        <dbReference type="Proteomes" id="UP000192578"/>
    </source>
</evidence>
<feature type="domain" description="GST C-terminal" evidence="6">
    <location>
        <begin position="73"/>
        <end position="203"/>
    </location>
</feature>
<dbReference type="InterPro" id="IPR036249">
    <property type="entry name" value="Thioredoxin-like_sf"/>
</dbReference>
<dbReference type="PANTHER" id="PTHR11571">
    <property type="entry name" value="GLUTATHIONE S-TRANSFERASE"/>
    <property type="match status" value="1"/>
</dbReference>
<dbReference type="InterPro" id="IPR004046">
    <property type="entry name" value="GST_C"/>
</dbReference>
<dbReference type="InterPro" id="IPR050213">
    <property type="entry name" value="GST_superfamily"/>
</dbReference>
<dbReference type="Pfam" id="PF14497">
    <property type="entry name" value="GST_C_3"/>
    <property type="match status" value="1"/>
</dbReference>
<dbReference type="InterPro" id="IPR036282">
    <property type="entry name" value="Glutathione-S-Trfase_C_sf"/>
</dbReference>
<evidence type="ECO:0000259" key="5">
    <source>
        <dbReference type="PROSITE" id="PS50404"/>
    </source>
</evidence>
<dbReference type="AlphaFoldDB" id="A0A1W0WEC0"/>
<dbReference type="SFLD" id="SFLDS00019">
    <property type="entry name" value="Glutathione_Transferase_(cytos"/>
    <property type="match status" value="1"/>
</dbReference>
<evidence type="ECO:0000256" key="4">
    <source>
        <dbReference type="ARBA" id="ARBA00047960"/>
    </source>
</evidence>
<proteinExistence type="inferred from homology"/>
<name>A0A1W0WEC0_HYPEX</name>
<comment type="similarity">
    <text evidence="3">Belongs to the GST superfamily. Sigma family.</text>
</comment>
<dbReference type="InterPro" id="IPR010987">
    <property type="entry name" value="Glutathione-S-Trfase_C-like"/>
</dbReference>
<reference evidence="8" key="1">
    <citation type="submission" date="2017-01" db="EMBL/GenBank/DDBJ databases">
        <title>Comparative genomics of anhydrobiosis in the tardigrade Hypsibius dujardini.</title>
        <authorList>
            <person name="Yoshida Y."/>
            <person name="Koutsovoulos G."/>
            <person name="Laetsch D."/>
            <person name="Stevens L."/>
            <person name="Kumar S."/>
            <person name="Horikawa D."/>
            <person name="Ishino K."/>
            <person name="Komine S."/>
            <person name="Tomita M."/>
            <person name="Blaxter M."/>
            <person name="Arakawa K."/>
        </authorList>
    </citation>
    <scope>NUCLEOTIDE SEQUENCE [LARGE SCALE GENOMIC DNA]</scope>
    <source>
        <strain evidence="8">Z151</strain>
    </source>
</reference>
<sequence length="208" mass="23347">MFAYAGVPFEDYRINELPAHRAANPADRPEWNAIKSKLPFGVVPVLEVDGEYLGDTCAIARYLAQPLGLSGANDWEEAEADAIVTFILSSDFDFPFMEMIAEMEPERRKDAMERLKMRIPKVAETLEKLLEKNNSSPESKGFFIGSTPTIADFFSVNFIDVVETYIQPGLLNDFAVLQAHARRIRDLPGIKEFIETHADLADFGKIIS</sequence>
<dbReference type="PROSITE" id="PS50404">
    <property type="entry name" value="GST_NTER"/>
    <property type="match status" value="1"/>
</dbReference>
<dbReference type="InterPro" id="IPR040079">
    <property type="entry name" value="Glutathione_S-Trfase"/>
</dbReference>
<comment type="caution">
    <text evidence="7">The sequence shown here is derived from an EMBL/GenBank/DDBJ whole genome shotgun (WGS) entry which is preliminary data.</text>
</comment>
<feature type="domain" description="GST N-terminal" evidence="5">
    <location>
        <begin position="1"/>
        <end position="71"/>
    </location>
</feature>
<dbReference type="EMBL" id="MTYJ01000121">
    <property type="protein sequence ID" value="OQV13556.1"/>
    <property type="molecule type" value="Genomic_DNA"/>
</dbReference>
<protein>
    <recommendedName>
        <fullName evidence="1">glutathione transferase</fullName>
        <ecNumber evidence="1">2.5.1.18</ecNumber>
    </recommendedName>
</protein>
<comment type="catalytic activity">
    <reaction evidence="4">
        <text>RX + glutathione = an S-substituted glutathione + a halide anion + H(+)</text>
        <dbReference type="Rhea" id="RHEA:16437"/>
        <dbReference type="ChEBI" id="CHEBI:15378"/>
        <dbReference type="ChEBI" id="CHEBI:16042"/>
        <dbReference type="ChEBI" id="CHEBI:17792"/>
        <dbReference type="ChEBI" id="CHEBI:57925"/>
        <dbReference type="ChEBI" id="CHEBI:90779"/>
        <dbReference type="EC" id="2.5.1.18"/>
    </reaction>
</comment>
<dbReference type="CDD" id="cd03192">
    <property type="entry name" value="GST_C_Sigma_like"/>
    <property type="match status" value="1"/>
</dbReference>
<dbReference type="CDD" id="cd03039">
    <property type="entry name" value="GST_N_Sigma_like"/>
    <property type="match status" value="1"/>
</dbReference>
<dbReference type="SUPFAM" id="SSF52833">
    <property type="entry name" value="Thioredoxin-like"/>
    <property type="match status" value="1"/>
</dbReference>
<gene>
    <name evidence="7" type="ORF">BV898_12193</name>
</gene>
<evidence type="ECO:0000256" key="1">
    <source>
        <dbReference type="ARBA" id="ARBA00012452"/>
    </source>
</evidence>
<evidence type="ECO:0000313" key="7">
    <source>
        <dbReference type="EMBL" id="OQV13556.1"/>
    </source>
</evidence>
<dbReference type="GO" id="GO:0004364">
    <property type="term" value="F:glutathione transferase activity"/>
    <property type="evidence" value="ECO:0007669"/>
    <property type="project" value="UniProtKB-EC"/>
</dbReference>